<comment type="similarity">
    <text evidence="1">Belongs to the AHA1 family.</text>
</comment>
<protein>
    <submittedName>
        <fullName evidence="3">Uncharacterized conserved protein YndB, AHSA1/START domain</fullName>
    </submittedName>
</protein>
<organism evidence="3 4">
    <name type="scientific">Sinomicrobium oceani</name>
    <dbReference type="NCBI Taxonomy" id="1150368"/>
    <lineage>
        <taxon>Bacteria</taxon>
        <taxon>Pseudomonadati</taxon>
        <taxon>Bacteroidota</taxon>
        <taxon>Flavobacteriia</taxon>
        <taxon>Flavobacteriales</taxon>
        <taxon>Flavobacteriaceae</taxon>
        <taxon>Sinomicrobium</taxon>
    </lineage>
</organism>
<name>A0A1K1MUR4_9FLAO</name>
<evidence type="ECO:0000313" key="3">
    <source>
        <dbReference type="EMBL" id="SFW26809.1"/>
    </source>
</evidence>
<dbReference type="RefSeq" id="WP_072316115.1">
    <property type="nucleotide sequence ID" value="NZ_FPJE01000003.1"/>
</dbReference>
<evidence type="ECO:0000313" key="4">
    <source>
        <dbReference type="Proteomes" id="UP000182248"/>
    </source>
</evidence>
<dbReference type="EMBL" id="FPJE01000003">
    <property type="protein sequence ID" value="SFW26809.1"/>
    <property type="molecule type" value="Genomic_DNA"/>
</dbReference>
<dbReference type="SUPFAM" id="SSF55961">
    <property type="entry name" value="Bet v1-like"/>
    <property type="match status" value="1"/>
</dbReference>
<evidence type="ECO:0000259" key="2">
    <source>
        <dbReference type="Pfam" id="PF08327"/>
    </source>
</evidence>
<proteinExistence type="inferred from homology"/>
<dbReference type="OrthoDB" id="118413at2"/>
<dbReference type="STRING" id="1150368.SAMN02927921_00855"/>
<evidence type="ECO:0000256" key="1">
    <source>
        <dbReference type="ARBA" id="ARBA00006817"/>
    </source>
</evidence>
<reference evidence="3 4" key="1">
    <citation type="submission" date="2016-11" db="EMBL/GenBank/DDBJ databases">
        <authorList>
            <person name="Jaros S."/>
            <person name="Januszkiewicz K."/>
            <person name="Wedrychowicz H."/>
        </authorList>
    </citation>
    <scope>NUCLEOTIDE SEQUENCE [LARGE SCALE GENOMIC DNA]</scope>
    <source>
        <strain evidence="3 4">CGMCC 1.12145</strain>
    </source>
</reference>
<dbReference type="Proteomes" id="UP000182248">
    <property type="component" value="Unassembled WGS sequence"/>
</dbReference>
<feature type="domain" description="Activator of Hsp90 ATPase homologue 1/2-like C-terminal" evidence="2">
    <location>
        <begin position="23"/>
        <end position="150"/>
    </location>
</feature>
<dbReference type="Gene3D" id="3.30.530.20">
    <property type="match status" value="1"/>
</dbReference>
<dbReference type="Pfam" id="PF08327">
    <property type="entry name" value="AHSA1"/>
    <property type="match status" value="1"/>
</dbReference>
<dbReference type="AlphaFoldDB" id="A0A1K1MUR4"/>
<gene>
    <name evidence="3" type="ORF">SAMN02927921_00855</name>
</gene>
<keyword evidence="4" id="KW-1185">Reference proteome</keyword>
<accession>A0A1K1MUR4</accession>
<sequence length="154" mass="18012">MEQKTKINVPEGKQELTITRVFDLPVELLYKAYTEAEFIAQWMGTKVIKLENKNLGSYEFETSHEGKVVFKANGTIHKLIDNREIVRTFEMQDMPIGVQLEFLEFEEITKDKSKLTMQIIYRSEKHRAEQLKLPFAYGLTMAHNKLEDLLSNLK</sequence>
<dbReference type="InterPro" id="IPR023393">
    <property type="entry name" value="START-like_dom_sf"/>
</dbReference>
<dbReference type="InterPro" id="IPR013538">
    <property type="entry name" value="ASHA1/2-like_C"/>
</dbReference>